<reference evidence="3 4" key="1">
    <citation type="submission" date="2015-12" db="EMBL/GenBank/DDBJ databases">
        <title>Genome sequence of Oceanibaculum pacificum MCCC 1A02656.</title>
        <authorList>
            <person name="Lu L."/>
            <person name="Lai Q."/>
            <person name="Shao Z."/>
            <person name="Qian P."/>
        </authorList>
    </citation>
    <scope>NUCLEOTIDE SEQUENCE [LARGE SCALE GENOMIC DNA]</scope>
    <source>
        <strain evidence="3 4">MCCC 1A02656</strain>
    </source>
</reference>
<gene>
    <name evidence="3" type="ORF">AUP43_04370</name>
</gene>
<dbReference type="STRING" id="580166.AUP43_04370"/>
<dbReference type="AlphaFoldDB" id="A0A154WGD5"/>
<feature type="transmembrane region" description="Helical" evidence="1">
    <location>
        <begin position="6"/>
        <end position="25"/>
    </location>
</feature>
<accession>A0A154WGD5</accession>
<organism evidence="3 4">
    <name type="scientific">Oceanibaculum pacificum</name>
    <dbReference type="NCBI Taxonomy" id="580166"/>
    <lineage>
        <taxon>Bacteria</taxon>
        <taxon>Pseudomonadati</taxon>
        <taxon>Pseudomonadota</taxon>
        <taxon>Alphaproteobacteria</taxon>
        <taxon>Rhodospirillales</taxon>
        <taxon>Oceanibaculaceae</taxon>
        <taxon>Oceanibaculum</taxon>
    </lineage>
</organism>
<name>A0A154WGD5_9PROT</name>
<dbReference type="RefSeq" id="WP_067551819.1">
    <property type="nucleotide sequence ID" value="NZ_LPXN01000013.1"/>
</dbReference>
<evidence type="ECO:0000256" key="1">
    <source>
        <dbReference type="SAM" id="Phobius"/>
    </source>
</evidence>
<evidence type="ECO:0000259" key="2">
    <source>
        <dbReference type="Pfam" id="PF14238"/>
    </source>
</evidence>
<dbReference type="InterPro" id="IPR025641">
    <property type="entry name" value="DUF4340"/>
</dbReference>
<dbReference type="EMBL" id="LPXN01000013">
    <property type="protein sequence ID" value="KZD12590.1"/>
    <property type="molecule type" value="Genomic_DNA"/>
</dbReference>
<keyword evidence="1" id="KW-1133">Transmembrane helix</keyword>
<keyword evidence="4" id="KW-1185">Reference proteome</keyword>
<evidence type="ECO:0000313" key="4">
    <source>
        <dbReference type="Proteomes" id="UP000076400"/>
    </source>
</evidence>
<proteinExistence type="predicted"/>
<feature type="domain" description="DUF4340" evidence="2">
    <location>
        <begin position="72"/>
        <end position="258"/>
    </location>
</feature>
<sequence length="348" mass="37347">MTLRGFYILILATILAVGGAVGVLYQRNAAAIGVIDSEPVFPGLTDRLNDVAKVTISAEGETSTLVKQGEGWVVAESHDYPAKGEAVRALLLALADLRTMEAKTSRPEMFARLGVDSEVDAPGAEKSTATLISLEAAGGGKIAEILVGKKRYGRGGQADAHYVRLPDANQVWLAESRLDPRAEPIDWVDRLIADIDRGAVRQVTIASAEGAPLVIGKDSAEATDFVIRDMPDGAEIENQFQLNATAGTMDQLVFDAVRPAEGLDFGGAGTRYETFDGLVVEVDFADADGKPWTRYRASTLPDASEAAKSAAAAINQRTQGWAYALTDFKIEQLRRRLDQLLKQKKDAS</sequence>
<protein>
    <recommendedName>
        <fullName evidence="2">DUF4340 domain-containing protein</fullName>
    </recommendedName>
</protein>
<evidence type="ECO:0000313" key="3">
    <source>
        <dbReference type="EMBL" id="KZD12590.1"/>
    </source>
</evidence>
<keyword evidence="1" id="KW-0472">Membrane</keyword>
<dbReference type="OrthoDB" id="7359157at2"/>
<keyword evidence="1" id="KW-0812">Transmembrane</keyword>
<comment type="caution">
    <text evidence="3">The sequence shown here is derived from an EMBL/GenBank/DDBJ whole genome shotgun (WGS) entry which is preliminary data.</text>
</comment>
<dbReference type="Proteomes" id="UP000076400">
    <property type="component" value="Unassembled WGS sequence"/>
</dbReference>
<dbReference type="Pfam" id="PF14238">
    <property type="entry name" value="DUF4340"/>
    <property type="match status" value="1"/>
</dbReference>